<dbReference type="InterPro" id="IPR001734">
    <property type="entry name" value="Na/solute_symporter"/>
</dbReference>
<dbReference type="EMBL" id="JAUBDI010000018">
    <property type="protein sequence ID" value="MDW0114536.1"/>
    <property type="molecule type" value="Genomic_DNA"/>
</dbReference>
<dbReference type="PROSITE" id="PS50283">
    <property type="entry name" value="NA_SOLUT_SYMP_3"/>
    <property type="match status" value="1"/>
</dbReference>
<keyword evidence="3" id="KW-0813">Transport</keyword>
<keyword evidence="16" id="KW-1185">Reference proteome</keyword>
<feature type="transmembrane region" description="Helical" evidence="14">
    <location>
        <begin position="6"/>
        <end position="24"/>
    </location>
</feature>
<sequence>MEWQTYYLIPILYLIAMIVIGVMLSGKQESRADFYVADNKMNSAVLFSTVLATVVGANTYMGFSGLVYTGGFSLIWMLVAASTSYFVLFFISGKIRENRRTLRCFYAARFDGSQV</sequence>
<evidence type="ECO:0000256" key="9">
    <source>
        <dbReference type="ARBA" id="ARBA00023065"/>
    </source>
</evidence>
<evidence type="ECO:0000256" key="8">
    <source>
        <dbReference type="ARBA" id="ARBA00023053"/>
    </source>
</evidence>
<comment type="subcellular location">
    <subcellularLocation>
        <location evidence="1">Cell membrane</location>
        <topology evidence="1">Multi-pass membrane protein</topology>
    </subcellularLocation>
</comment>
<proteinExistence type="inferred from homology"/>
<dbReference type="RefSeq" id="WP_317945651.1">
    <property type="nucleotide sequence ID" value="NZ_JAUBDI010000018.1"/>
</dbReference>
<evidence type="ECO:0000256" key="12">
    <source>
        <dbReference type="ARBA" id="ARBA00033708"/>
    </source>
</evidence>
<name>A0ABU4GCA7_9BACL</name>
<evidence type="ECO:0000256" key="11">
    <source>
        <dbReference type="ARBA" id="ARBA00023201"/>
    </source>
</evidence>
<evidence type="ECO:0000256" key="1">
    <source>
        <dbReference type="ARBA" id="ARBA00004651"/>
    </source>
</evidence>
<feature type="transmembrane region" description="Helical" evidence="14">
    <location>
        <begin position="74"/>
        <end position="93"/>
    </location>
</feature>
<evidence type="ECO:0000256" key="6">
    <source>
        <dbReference type="ARBA" id="ARBA00022847"/>
    </source>
</evidence>
<keyword evidence="7 14" id="KW-1133">Transmembrane helix</keyword>
<gene>
    <name evidence="15" type="ORF">QT711_15160</name>
</gene>
<comment type="caution">
    <text evidence="15">The sequence shown here is derived from an EMBL/GenBank/DDBJ whole genome shotgun (WGS) entry which is preliminary data.</text>
</comment>
<keyword evidence="4" id="KW-1003">Cell membrane</keyword>
<evidence type="ECO:0000256" key="7">
    <source>
        <dbReference type="ARBA" id="ARBA00022989"/>
    </source>
</evidence>
<reference evidence="15 16" key="1">
    <citation type="submission" date="2023-06" db="EMBL/GenBank/DDBJ databases">
        <title>Sporosarcina sp. nov., isolated from Korean traditional fermented seafood 'Jeotgal'.</title>
        <authorList>
            <person name="Yang A.I."/>
            <person name="Shin N.-R."/>
        </authorList>
    </citation>
    <scope>NUCLEOTIDE SEQUENCE [LARGE SCALE GENOMIC DNA]</scope>
    <source>
        <strain evidence="15 16">KCTC13119</strain>
    </source>
</reference>
<dbReference type="Pfam" id="PF00474">
    <property type="entry name" value="SSF"/>
    <property type="match status" value="1"/>
</dbReference>
<dbReference type="PANTHER" id="PTHR48086:SF3">
    <property type="entry name" value="SODIUM_PROLINE SYMPORTER"/>
    <property type="match status" value="1"/>
</dbReference>
<evidence type="ECO:0008006" key="17">
    <source>
        <dbReference type="Google" id="ProtNLM"/>
    </source>
</evidence>
<keyword evidence="5 14" id="KW-0812">Transmembrane</keyword>
<accession>A0ABU4GCA7</accession>
<keyword evidence="8" id="KW-0915">Sodium</keyword>
<evidence type="ECO:0000313" key="16">
    <source>
        <dbReference type="Proteomes" id="UP001282284"/>
    </source>
</evidence>
<dbReference type="PANTHER" id="PTHR48086">
    <property type="entry name" value="SODIUM/PROLINE SYMPORTER-RELATED"/>
    <property type="match status" value="1"/>
</dbReference>
<dbReference type="InterPro" id="IPR038377">
    <property type="entry name" value="Na/Glc_symporter_sf"/>
</dbReference>
<evidence type="ECO:0000256" key="5">
    <source>
        <dbReference type="ARBA" id="ARBA00022692"/>
    </source>
</evidence>
<comment type="similarity">
    <text evidence="2 13">Belongs to the sodium:solute symporter (SSF) (TC 2.A.21) family.</text>
</comment>
<dbReference type="Gene3D" id="1.20.1730.10">
    <property type="entry name" value="Sodium/glucose cotransporter"/>
    <property type="match status" value="1"/>
</dbReference>
<protein>
    <recommendedName>
        <fullName evidence="17">Solute:Na+ symporter, SSS family</fullName>
    </recommendedName>
</protein>
<keyword evidence="10 14" id="KW-0472">Membrane</keyword>
<evidence type="ECO:0000256" key="3">
    <source>
        <dbReference type="ARBA" id="ARBA00022448"/>
    </source>
</evidence>
<dbReference type="InterPro" id="IPR050277">
    <property type="entry name" value="Sodium:Solute_Symporter"/>
</dbReference>
<evidence type="ECO:0000256" key="13">
    <source>
        <dbReference type="RuleBase" id="RU362091"/>
    </source>
</evidence>
<evidence type="ECO:0000256" key="14">
    <source>
        <dbReference type="SAM" id="Phobius"/>
    </source>
</evidence>
<keyword evidence="11" id="KW-0739">Sodium transport</keyword>
<feature type="transmembrane region" description="Helical" evidence="14">
    <location>
        <begin position="45"/>
        <end position="68"/>
    </location>
</feature>
<comment type="catalytic activity">
    <reaction evidence="12">
        <text>L-proline(in) + Na(+)(in) = L-proline(out) + Na(+)(out)</text>
        <dbReference type="Rhea" id="RHEA:28967"/>
        <dbReference type="ChEBI" id="CHEBI:29101"/>
        <dbReference type="ChEBI" id="CHEBI:60039"/>
    </reaction>
</comment>
<keyword evidence="9" id="KW-0406">Ion transport</keyword>
<keyword evidence="6" id="KW-0769">Symport</keyword>
<evidence type="ECO:0000256" key="2">
    <source>
        <dbReference type="ARBA" id="ARBA00006434"/>
    </source>
</evidence>
<evidence type="ECO:0000256" key="4">
    <source>
        <dbReference type="ARBA" id="ARBA00022475"/>
    </source>
</evidence>
<evidence type="ECO:0000256" key="10">
    <source>
        <dbReference type="ARBA" id="ARBA00023136"/>
    </source>
</evidence>
<evidence type="ECO:0000313" key="15">
    <source>
        <dbReference type="EMBL" id="MDW0114536.1"/>
    </source>
</evidence>
<dbReference type="Proteomes" id="UP001282284">
    <property type="component" value="Unassembled WGS sequence"/>
</dbReference>
<organism evidence="15 16">
    <name type="scientific">Sporosarcina saromensis</name>
    <dbReference type="NCBI Taxonomy" id="359365"/>
    <lineage>
        <taxon>Bacteria</taxon>
        <taxon>Bacillati</taxon>
        <taxon>Bacillota</taxon>
        <taxon>Bacilli</taxon>
        <taxon>Bacillales</taxon>
        <taxon>Caryophanaceae</taxon>
        <taxon>Sporosarcina</taxon>
    </lineage>
</organism>